<dbReference type="GO" id="GO:0005886">
    <property type="term" value="C:plasma membrane"/>
    <property type="evidence" value="ECO:0007669"/>
    <property type="project" value="UniProtKB-SubCell"/>
</dbReference>
<keyword evidence="7" id="KW-1185">Reference proteome</keyword>
<feature type="transmembrane region" description="Helical" evidence="5">
    <location>
        <begin position="108"/>
        <end position="126"/>
    </location>
</feature>
<feature type="transmembrane region" description="Helical" evidence="5">
    <location>
        <begin position="244"/>
        <end position="262"/>
    </location>
</feature>
<feature type="transmembrane region" description="Helical" evidence="5">
    <location>
        <begin position="213"/>
        <end position="232"/>
    </location>
</feature>
<evidence type="ECO:0000256" key="1">
    <source>
        <dbReference type="ARBA" id="ARBA00004141"/>
    </source>
</evidence>
<protein>
    <recommendedName>
        <fullName evidence="5">Probable membrane transporter protein</fullName>
    </recommendedName>
</protein>
<evidence type="ECO:0000313" key="7">
    <source>
        <dbReference type="Proteomes" id="UP000198785"/>
    </source>
</evidence>
<accession>A0A1I6PZJ0</accession>
<dbReference type="InterPro" id="IPR002781">
    <property type="entry name" value="TM_pro_TauE-like"/>
</dbReference>
<dbReference type="InterPro" id="IPR051598">
    <property type="entry name" value="TSUP/Inactive_protease-like"/>
</dbReference>
<dbReference type="Proteomes" id="UP000198785">
    <property type="component" value="Unassembled WGS sequence"/>
</dbReference>
<feature type="transmembrane region" description="Helical" evidence="5">
    <location>
        <begin position="71"/>
        <end position="96"/>
    </location>
</feature>
<feature type="transmembrane region" description="Helical" evidence="5">
    <location>
        <begin position="146"/>
        <end position="177"/>
    </location>
</feature>
<keyword evidence="5" id="KW-1003">Cell membrane</keyword>
<proteinExistence type="inferred from homology"/>
<evidence type="ECO:0000313" key="6">
    <source>
        <dbReference type="EMBL" id="SFS45637.1"/>
    </source>
</evidence>
<keyword evidence="4 5" id="KW-0472">Membrane</keyword>
<dbReference type="OrthoDB" id="8559161at2"/>
<evidence type="ECO:0000256" key="5">
    <source>
        <dbReference type="RuleBase" id="RU363041"/>
    </source>
</evidence>
<feature type="transmembrane region" description="Helical" evidence="5">
    <location>
        <begin position="39"/>
        <end position="59"/>
    </location>
</feature>
<name>A0A1I6PZJ0_9SPHI</name>
<dbReference type="RefSeq" id="WP_093363615.1">
    <property type="nucleotide sequence ID" value="NZ_FOZZ01000002.1"/>
</dbReference>
<keyword evidence="2 5" id="KW-0812">Transmembrane</keyword>
<evidence type="ECO:0000256" key="2">
    <source>
        <dbReference type="ARBA" id="ARBA00022692"/>
    </source>
</evidence>
<feature type="transmembrane region" description="Helical" evidence="5">
    <location>
        <begin position="6"/>
        <end position="32"/>
    </location>
</feature>
<reference evidence="6 7" key="1">
    <citation type="submission" date="2016-10" db="EMBL/GenBank/DDBJ databases">
        <authorList>
            <person name="de Groot N.N."/>
        </authorList>
    </citation>
    <scope>NUCLEOTIDE SEQUENCE [LARGE SCALE GENOMIC DNA]</scope>
    <source>
        <strain evidence="6 7">DSM 22789</strain>
    </source>
</reference>
<dbReference type="PANTHER" id="PTHR43701:SF2">
    <property type="entry name" value="MEMBRANE TRANSPORTER PROTEIN YJNA-RELATED"/>
    <property type="match status" value="1"/>
</dbReference>
<evidence type="ECO:0000256" key="3">
    <source>
        <dbReference type="ARBA" id="ARBA00022989"/>
    </source>
</evidence>
<dbReference type="AlphaFoldDB" id="A0A1I6PZJ0"/>
<dbReference type="Pfam" id="PF01925">
    <property type="entry name" value="TauE"/>
    <property type="match status" value="1"/>
</dbReference>
<evidence type="ECO:0000256" key="4">
    <source>
        <dbReference type="ARBA" id="ARBA00023136"/>
    </source>
</evidence>
<comment type="similarity">
    <text evidence="5">Belongs to the 4-toluene sulfonate uptake permease (TSUP) (TC 2.A.102) family.</text>
</comment>
<organism evidence="6 7">
    <name type="scientific">Sphingobacterium wenxiniae</name>
    <dbReference type="NCBI Taxonomy" id="683125"/>
    <lineage>
        <taxon>Bacteria</taxon>
        <taxon>Pseudomonadati</taxon>
        <taxon>Bacteroidota</taxon>
        <taxon>Sphingobacteriia</taxon>
        <taxon>Sphingobacteriales</taxon>
        <taxon>Sphingobacteriaceae</taxon>
        <taxon>Sphingobacterium</taxon>
    </lineage>
</organism>
<dbReference type="STRING" id="683125.SAMN05660206_10244"/>
<sequence length="267" mass="28909">MVIGLILAIVVGITLGLVGSGGTILTVPILVYLMGVNPILATTYSLFAIGITSFVGAVKGYREKEVDVKKVFAFGLPSLVMVFITRTFILPLVPDVIHIGPWEFEQEVLLMIIFAFVMLASAISMIKGANNDTTIIPERVNTPLSLVIGQGVFVGMVTGVVGAGGGFLIIPALINFFRMPIKRAVSTSLAIIAINSFFGVLGDLEKFAEFDWLMILTYTFLTVLGLFIGFAVSRKMDGKSLKKLFAYLILIIGAYILFREVFVEGNI</sequence>
<comment type="subcellular location">
    <subcellularLocation>
        <location evidence="5">Cell membrane</location>
        <topology evidence="5">Multi-pass membrane protein</topology>
    </subcellularLocation>
    <subcellularLocation>
        <location evidence="1">Membrane</location>
        <topology evidence="1">Multi-pass membrane protein</topology>
    </subcellularLocation>
</comment>
<gene>
    <name evidence="6" type="ORF">SAMN05660206_10244</name>
</gene>
<dbReference type="PANTHER" id="PTHR43701">
    <property type="entry name" value="MEMBRANE TRANSPORTER PROTEIN MJ0441-RELATED"/>
    <property type="match status" value="1"/>
</dbReference>
<keyword evidence="3 5" id="KW-1133">Transmembrane helix</keyword>
<dbReference type="EMBL" id="FOZZ01000002">
    <property type="protein sequence ID" value="SFS45637.1"/>
    <property type="molecule type" value="Genomic_DNA"/>
</dbReference>